<protein>
    <submittedName>
        <fullName evidence="6">LysM peptidoglycan-binding domain-containing protein</fullName>
    </submittedName>
</protein>
<keyword evidence="1" id="KW-0802">TPR repeat</keyword>
<evidence type="ECO:0000256" key="4">
    <source>
        <dbReference type="SAM" id="SignalP"/>
    </source>
</evidence>
<dbReference type="InterPro" id="IPR011990">
    <property type="entry name" value="TPR-like_helical_dom_sf"/>
</dbReference>
<accession>A0A6M1S2D5</accession>
<dbReference type="CDD" id="cd00118">
    <property type="entry name" value="LysM"/>
    <property type="match status" value="1"/>
</dbReference>
<dbReference type="Gene3D" id="1.25.40.10">
    <property type="entry name" value="Tetratricopeptide repeat domain"/>
    <property type="match status" value="1"/>
</dbReference>
<gene>
    <name evidence="6" type="ORF">G4L39_08995</name>
</gene>
<dbReference type="Pfam" id="PF01476">
    <property type="entry name" value="LysM"/>
    <property type="match status" value="1"/>
</dbReference>
<feature type="coiled-coil region" evidence="2">
    <location>
        <begin position="131"/>
        <end position="158"/>
    </location>
</feature>
<feature type="compositionally biased region" description="Polar residues" evidence="3">
    <location>
        <begin position="197"/>
        <end position="215"/>
    </location>
</feature>
<comment type="caution">
    <text evidence="6">The sequence shown here is derived from an EMBL/GenBank/DDBJ whole genome shotgun (WGS) entry which is preliminary data.</text>
</comment>
<dbReference type="AlphaFoldDB" id="A0A6M1S2D5"/>
<dbReference type="Gene3D" id="3.10.350.10">
    <property type="entry name" value="LysM domain"/>
    <property type="match status" value="1"/>
</dbReference>
<feature type="domain" description="LysM" evidence="5">
    <location>
        <begin position="223"/>
        <end position="267"/>
    </location>
</feature>
<feature type="region of interest" description="Disordered" evidence="3">
    <location>
        <begin position="249"/>
        <end position="270"/>
    </location>
</feature>
<organism evidence="6 7">
    <name type="scientific">Limisphaera ngatamarikiensis</name>
    <dbReference type="NCBI Taxonomy" id="1324935"/>
    <lineage>
        <taxon>Bacteria</taxon>
        <taxon>Pseudomonadati</taxon>
        <taxon>Verrucomicrobiota</taxon>
        <taxon>Verrucomicrobiia</taxon>
        <taxon>Limisphaerales</taxon>
        <taxon>Limisphaeraceae</taxon>
        <taxon>Limisphaera</taxon>
    </lineage>
</organism>
<evidence type="ECO:0000313" key="6">
    <source>
        <dbReference type="EMBL" id="NGO39530.1"/>
    </source>
</evidence>
<feature type="repeat" description="TPR" evidence="1">
    <location>
        <begin position="36"/>
        <end position="69"/>
    </location>
</feature>
<dbReference type="PROSITE" id="PS51782">
    <property type="entry name" value="LYSM"/>
    <property type="match status" value="1"/>
</dbReference>
<reference evidence="6 7" key="1">
    <citation type="submission" date="2020-02" db="EMBL/GenBank/DDBJ databases">
        <title>Draft genome sequence of Limisphaera ngatamarikiensis NGM72.4T, a thermophilic Verrucomicrobia grouped in subdivision 3.</title>
        <authorList>
            <person name="Carere C.R."/>
            <person name="Steen J."/>
            <person name="Hugenholtz P."/>
            <person name="Stott M.B."/>
        </authorList>
    </citation>
    <scope>NUCLEOTIDE SEQUENCE [LARGE SCALE GENOMIC DNA]</scope>
    <source>
        <strain evidence="6 7">NGM72.4</strain>
    </source>
</reference>
<dbReference type="SUPFAM" id="SSF48452">
    <property type="entry name" value="TPR-like"/>
    <property type="match status" value="1"/>
</dbReference>
<evidence type="ECO:0000256" key="3">
    <source>
        <dbReference type="SAM" id="MobiDB-lite"/>
    </source>
</evidence>
<evidence type="ECO:0000313" key="7">
    <source>
        <dbReference type="Proteomes" id="UP000477311"/>
    </source>
</evidence>
<keyword evidence="2" id="KW-0175">Coiled coil</keyword>
<dbReference type="Proteomes" id="UP000477311">
    <property type="component" value="Unassembled WGS sequence"/>
</dbReference>
<dbReference type="InterPro" id="IPR018392">
    <property type="entry name" value="LysM"/>
</dbReference>
<feature type="region of interest" description="Disordered" evidence="3">
    <location>
        <begin position="171"/>
        <end position="220"/>
    </location>
</feature>
<dbReference type="SMART" id="SM00257">
    <property type="entry name" value="LysM"/>
    <property type="match status" value="1"/>
</dbReference>
<feature type="signal peptide" evidence="4">
    <location>
        <begin position="1"/>
        <end position="22"/>
    </location>
</feature>
<feature type="chain" id="PRO_5026808064" evidence="4">
    <location>
        <begin position="23"/>
        <end position="270"/>
    </location>
</feature>
<evidence type="ECO:0000256" key="1">
    <source>
        <dbReference type="PROSITE-ProRule" id="PRU00339"/>
    </source>
</evidence>
<evidence type="ECO:0000259" key="5">
    <source>
        <dbReference type="PROSITE" id="PS51782"/>
    </source>
</evidence>
<dbReference type="InterPro" id="IPR036779">
    <property type="entry name" value="LysM_dom_sf"/>
</dbReference>
<keyword evidence="7" id="KW-1185">Reference proteome</keyword>
<evidence type="ECO:0000256" key="2">
    <source>
        <dbReference type="SAM" id="Coils"/>
    </source>
</evidence>
<dbReference type="PROSITE" id="PS50005">
    <property type="entry name" value="TPR"/>
    <property type="match status" value="1"/>
</dbReference>
<proteinExistence type="predicted"/>
<dbReference type="Pfam" id="PF13432">
    <property type="entry name" value="TPR_16"/>
    <property type="match status" value="1"/>
</dbReference>
<name>A0A6M1S2D5_9BACT</name>
<dbReference type="RefSeq" id="WP_165107593.1">
    <property type="nucleotide sequence ID" value="NZ_JAAKYA010000053.1"/>
</dbReference>
<dbReference type="SUPFAM" id="SSF54106">
    <property type="entry name" value="LysM domain"/>
    <property type="match status" value="1"/>
</dbReference>
<dbReference type="PROSITE" id="PS51257">
    <property type="entry name" value="PROKAR_LIPOPROTEIN"/>
    <property type="match status" value="1"/>
</dbReference>
<keyword evidence="4" id="KW-0732">Signal</keyword>
<dbReference type="InterPro" id="IPR019734">
    <property type="entry name" value="TPR_rpt"/>
</dbReference>
<sequence length="270" mass="29589">MHRRRWPWQALLGCGLVAVWMAGCTPGPGGPLEEQKEPYYRLGKARVNGMDYTGAVEAFQRALEVNPRSASAHFELGWLYDVKVPDPAAAVYHYERYLQLRPRAENADIVRQRILACKQELARSVLPLPISPGLQREFEQLAEENRRLKADLARWQSYAADLARALSNATASTVAPATGPSSPPPDTRGGEPRAAQMPTTAPQGTGSATPSTQANPRPDAGWRVHVVQPGETPARIARRYGVGVQALLDANPGLDPRRMRVGQQIRVPPP</sequence>
<dbReference type="EMBL" id="JAAKYA010000053">
    <property type="protein sequence ID" value="NGO39530.1"/>
    <property type="molecule type" value="Genomic_DNA"/>
</dbReference>